<reference evidence="3 4" key="1">
    <citation type="submission" date="2018-09" db="EMBL/GenBank/DDBJ databases">
        <title>Genome sequencing of strain 1JSPR-7.</title>
        <authorList>
            <person name="Heo J."/>
            <person name="Kim S.-J."/>
            <person name="Kwon S.-W."/>
        </authorList>
    </citation>
    <scope>NUCLEOTIDE SEQUENCE [LARGE SCALE GENOMIC DNA]</scope>
    <source>
        <strain evidence="3 4">1JSPR-7</strain>
    </source>
</reference>
<dbReference type="GO" id="GO:0005737">
    <property type="term" value="C:cytoplasm"/>
    <property type="evidence" value="ECO:0007669"/>
    <property type="project" value="TreeGrafter"/>
</dbReference>
<feature type="binding site" evidence="2">
    <location>
        <position position="58"/>
    </location>
    <ligand>
        <name>substrate</name>
    </ligand>
</feature>
<proteinExistence type="predicted"/>
<dbReference type="Gene3D" id="3.40.50.1240">
    <property type="entry name" value="Phosphoglycerate mutase-like"/>
    <property type="match status" value="1"/>
</dbReference>
<keyword evidence="4" id="KW-1185">Reference proteome</keyword>
<dbReference type="CDD" id="cd07067">
    <property type="entry name" value="HP_PGM_like"/>
    <property type="match status" value="1"/>
</dbReference>
<dbReference type="SMART" id="SM00855">
    <property type="entry name" value="PGAM"/>
    <property type="match status" value="1"/>
</dbReference>
<dbReference type="SUPFAM" id="SSF53254">
    <property type="entry name" value="Phosphoglycerate mutase-like"/>
    <property type="match status" value="1"/>
</dbReference>
<dbReference type="KEGG" id="lact:D7I46_06495"/>
<dbReference type="PANTHER" id="PTHR48100">
    <property type="entry name" value="BROAD-SPECIFICITY PHOSPHATASE YOR283W-RELATED"/>
    <property type="match status" value="1"/>
</dbReference>
<dbReference type="InterPro" id="IPR050275">
    <property type="entry name" value="PGM_Phosphatase"/>
</dbReference>
<organism evidence="3 4">
    <name type="scientific">Lactococcus allomyrinae</name>
    <dbReference type="NCBI Taxonomy" id="2419773"/>
    <lineage>
        <taxon>Bacteria</taxon>
        <taxon>Bacillati</taxon>
        <taxon>Bacillota</taxon>
        <taxon>Bacilli</taxon>
        <taxon>Lactobacillales</taxon>
        <taxon>Streptococcaceae</taxon>
        <taxon>Lactococcus</taxon>
    </lineage>
</organism>
<dbReference type="Proteomes" id="UP000269374">
    <property type="component" value="Chromosome"/>
</dbReference>
<dbReference type="OrthoDB" id="9782128at2"/>
<feature type="active site" description="Tele-phosphohistidine intermediate" evidence="1">
    <location>
        <position position="8"/>
    </location>
</feature>
<evidence type="ECO:0000256" key="1">
    <source>
        <dbReference type="PIRSR" id="PIRSR613078-1"/>
    </source>
</evidence>
<dbReference type="InterPro" id="IPR013078">
    <property type="entry name" value="His_Pase_superF_clade-1"/>
</dbReference>
<gene>
    <name evidence="3" type="ORF">D7I46_06495</name>
</gene>
<dbReference type="AlphaFoldDB" id="A0A387BAK2"/>
<dbReference type="EMBL" id="CP032627">
    <property type="protein sequence ID" value="AYG00773.1"/>
    <property type="molecule type" value="Genomic_DNA"/>
</dbReference>
<evidence type="ECO:0000313" key="4">
    <source>
        <dbReference type="Proteomes" id="UP000269374"/>
    </source>
</evidence>
<sequence length="197" mass="21954">MKIYFVRHGKTEWNLERRLQGQKGDSALLPESYQAIERVRQYLDPISFDKVLSSPQQRALTTAKLITDSAVSTDNRLSEWNFGELEGCLITDAIAKYPKEMHDSRFELDKFDGSAFGAESVESVLSRFDALARDLLTADLENVLLVGHGASGTAGIRHLAGFDVAELRTGGGLANNTLTILESGHRHFEMKIWDKVL</sequence>
<dbReference type="Pfam" id="PF00300">
    <property type="entry name" value="His_Phos_1"/>
    <property type="match status" value="1"/>
</dbReference>
<name>A0A387BAK2_9LACT</name>
<evidence type="ECO:0000313" key="3">
    <source>
        <dbReference type="EMBL" id="AYG00773.1"/>
    </source>
</evidence>
<feature type="active site" description="Proton donor/acceptor" evidence="1">
    <location>
        <position position="79"/>
    </location>
</feature>
<feature type="binding site" evidence="2">
    <location>
        <begin position="7"/>
        <end position="14"/>
    </location>
    <ligand>
        <name>substrate</name>
    </ligand>
</feature>
<evidence type="ECO:0000256" key="2">
    <source>
        <dbReference type="PIRSR" id="PIRSR613078-2"/>
    </source>
</evidence>
<dbReference type="PANTHER" id="PTHR48100:SF1">
    <property type="entry name" value="HISTIDINE PHOSPHATASE FAMILY PROTEIN-RELATED"/>
    <property type="match status" value="1"/>
</dbReference>
<dbReference type="InterPro" id="IPR029033">
    <property type="entry name" value="His_PPase_superfam"/>
</dbReference>
<dbReference type="GO" id="GO:0016791">
    <property type="term" value="F:phosphatase activity"/>
    <property type="evidence" value="ECO:0007669"/>
    <property type="project" value="TreeGrafter"/>
</dbReference>
<dbReference type="RefSeq" id="WP_120772161.1">
    <property type="nucleotide sequence ID" value="NZ_CP032627.1"/>
</dbReference>
<protein>
    <submittedName>
        <fullName evidence="3">Histidine phosphatase family protein</fullName>
    </submittedName>
</protein>
<accession>A0A387BAK2</accession>